<dbReference type="EMBL" id="DWXZ01000213">
    <property type="protein sequence ID" value="HJB38386.1"/>
    <property type="molecule type" value="Genomic_DNA"/>
</dbReference>
<dbReference type="InterPro" id="IPR000847">
    <property type="entry name" value="LysR_HTH_N"/>
</dbReference>
<dbReference type="Gene3D" id="1.10.10.10">
    <property type="entry name" value="Winged helix-like DNA-binding domain superfamily/Winged helix DNA-binding domain"/>
    <property type="match status" value="1"/>
</dbReference>
<dbReference type="FunFam" id="1.10.10.10:FF:000001">
    <property type="entry name" value="LysR family transcriptional regulator"/>
    <property type="match status" value="1"/>
</dbReference>
<dbReference type="PROSITE" id="PS50931">
    <property type="entry name" value="HTH_LYSR"/>
    <property type="match status" value="1"/>
</dbReference>
<comment type="similarity">
    <text evidence="1">Belongs to the LysR transcriptional regulatory family.</text>
</comment>
<accession>A0A9D2M084</accession>
<reference evidence="6" key="2">
    <citation type="submission" date="2021-04" db="EMBL/GenBank/DDBJ databases">
        <authorList>
            <person name="Gilroy R."/>
        </authorList>
    </citation>
    <scope>NUCLEOTIDE SEQUENCE</scope>
    <source>
        <strain evidence="6">ChiBcolR8-3208</strain>
    </source>
</reference>
<gene>
    <name evidence="6" type="ORF">H9942_10035</name>
</gene>
<proteinExistence type="inferred from homology"/>
<evidence type="ECO:0000256" key="2">
    <source>
        <dbReference type="ARBA" id="ARBA00023015"/>
    </source>
</evidence>
<protein>
    <submittedName>
        <fullName evidence="6">LysR family transcriptional regulator</fullName>
    </submittedName>
</protein>
<evidence type="ECO:0000256" key="4">
    <source>
        <dbReference type="ARBA" id="ARBA00023163"/>
    </source>
</evidence>
<sequence>MTRKHFTIFVEVCRFLNFSQAAEALNTTQPAVSLAVKELESHYGVALFERMNRRVYLTPAGEALLATAQDVLRGFQEAEETLGQGRPLALRVGANVSFGEAGLAQVLGRFRQEHPQVRLRALVANSDKIQSLLAENQLDVGIVDGLGVSERLRAQPLYQEDLVLAAAPGRFPAPATVEELAALPLLLREPGSGLRSSVDRVFSQQGLAPQPLLESTSTAALAQAAKAGLGVAILPEALAQRESGLQVGAVPEVRFFRQFACALHRQKAPSPALEAFLALLRDQTAAKTGPLSL</sequence>
<evidence type="ECO:0000256" key="1">
    <source>
        <dbReference type="ARBA" id="ARBA00009437"/>
    </source>
</evidence>
<evidence type="ECO:0000313" key="7">
    <source>
        <dbReference type="Proteomes" id="UP000824214"/>
    </source>
</evidence>
<dbReference type="SUPFAM" id="SSF53850">
    <property type="entry name" value="Periplasmic binding protein-like II"/>
    <property type="match status" value="1"/>
</dbReference>
<dbReference type="InterPro" id="IPR005119">
    <property type="entry name" value="LysR_subst-bd"/>
</dbReference>
<organism evidence="6 7">
    <name type="scientific">Candidatus Acutalibacter ornithocaccae</name>
    <dbReference type="NCBI Taxonomy" id="2838416"/>
    <lineage>
        <taxon>Bacteria</taxon>
        <taxon>Bacillati</taxon>
        <taxon>Bacillota</taxon>
        <taxon>Clostridia</taxon>
        <taxon>Eubacteriales</taxon>
        <taxon>Acutalibacteraceae</taxon>
        <taxon>Acutalibacter</taxon>
    </lineage>
</organism>
<dbReference type="GO" id="GO:0003700">
    <property type="term" value="F:DNA-binding transcription factor activity"/>
    <property type="evidence" value="ECO:0007669"/>
    <property type="project" value="InterPro"/>
</dbReference>
<dbReference type="PRINTS" id="PR00039">
    <property type="entry name" value="HTHLYSR"/>
</dbReference>
<dbReference type="PANTHER" id="PTHR30126">
    <property type="entry name" value="HTH-TYPE TRANSCRIPTIONAL REGULATOR"/>
    <property type="match status" value="1"/>
</dbReference>
<dbReference type="Pfam" id="PF00126">
    <property type="entry name" value="HTH_1"/>
    <property type="match status" value="1"/>
</dbReference>
<evidence type="ECO:0000259" key="5">
    <source>
        <dbReference type="PROSITE" id="PS50931"/>
    </source>
</evidence>
<dbReference type="AlphaFoldDB" id="A0A9D2M084"/>
<dbReference type="GO" id="GO:0000976">
    <property type="term" value="F:transcription cis-regulatory region binding"/>
    <property type="evidence" value="ECO:0007669"/>
    <property type="project" value="TreeGrafter"/>
</dbReference>
<keyword evidence="2" id="KW-0805">Transcription regulation</keyword>
<dbReference type="PANTHER" id="PTHR30126:SF39">
    <property type="entry name" value="HTH-TYPE TRANSCRIPTIONAL REGULATOR CYSL"/>
    <property type="match status" value="1"/>
</dbReference>
<name>A0A9D2M084_9FIRM</name>
<feature type="domain" description="HTH lysR-type" evidence="5">
    <location>
        <begin position="1"/>
        <end position="58"/>
    </location>
</feature>
<reference evidence="6" key="1">
    <citation type="journal article" date="2021" name="PeerJ">
        <title>Extensive microbial diversity within the chicken gut microbiome revealed by metagenomics and culture.</title>
        <authorList>
            <person name="Gilroy R."/>
            <person name="Ravi A."/>
            <person name="Getino M."/>
            <person name="Pursley I."/>
            <person name="Horton D.L."/>
            <person name="Alikhan N.F."/>
            <person name="Baker D."/>
            <person name="Gharbi K."/>
            <person name="Hall N."/>
            <person name="Watson M."/>
            <person name="Adriaenssens E.M."/>
            <person name="Foster-Nyarko E."/>
            <person name="Jarju S."/>
            <person name="Secka A."/>
            <person name="Antonio M."/>
            <person name="Oren A."/>
            <person name="Chaudhuri R.R."/>
            <person name="La Ragione R."/>
            <person name="Hildebrand F."/>
            <person name="Pallen M.J."/>
        </authorList>
    </citation>
    <scope>NUCLEOTIDE SEQUENCE</scope>
    <source>
        <strain evidence="6">ChiBcolR8-3208</strain>
    </source>
</reference>
<evidence type="ECO:0000256" key="3">
    <source>
        <dbReference type="ARBA" id="ARBA00023125"/>
    </source>
</evidence>
<dbReference type="Pfam" id="PF03466">
    <property type="entry name" value="LysR_substrate"/>
    <property type="match status" value="1"/>
</dbReference>
<dbReference type="Proteomes" id="UP000824214">
    <property type="component" value="Unassembled WGS sequence"/>
</dbReference>
<keyword evidence="4" id="KW-0804">Transcription</keyword>
<dbReference type="Gene3D" id="3.40.190.290">
    <property type="match status" value="1"/>
</dbReference>
<keyword evidence="3" id="KW-0238">DNA-binding</keyword>
<dbReference type="InterPro" id="IPR036388">
    <property type="entry name" value="WH-like_DNA-bd_sf"/>
</dbReference>
<dbReference type="InterPro" id="IPR036390">
    <property type="entry name" value="WH_DNA-bd_sf"/>
</dbReference>
<comment type="caution">
    <text evidence="6">The sequence shown here is derived from an EMBL/GenBank/DDBJ whole genome shotgun (WGS) entry which is preliminary data.</text>
</comment>
<evidence type="ECO:0000313" key="6">
    <source>
        <dbReference type="EMBL" id="HJB38386.1"/>
    </source>
</evidence>
<dbReference type="SUPFAM" id="SSF46785">
    <property type="entry name" value="Winged helix' DNA-binding domain"/>
    <property type="match status" value="1"/>
</dbReference>